<dbReference type="GO" id="GO:0004714">
    <property type="term" value="F:transmembrane receptor protein tyrosine kinase activity"/>
    <property type="evidence" value="ECO:0007669"/>
    <property type="project" value="UniProtKB-EC"/>
</dbReference>
<evidence type="ECO:0000256" key="4">
    <source>
        <dbReference type="ARBA" id="ARBA00023136"/>
    </source>
</evidence>
<proteinExistence type="predicted"/>
<dbReference type="SUPFAM" id="SSF53822">
    <property type="entry name" value="Periplasmic binding protein-like I"/>
    <property type="match status" value="1"/>
</dbReference>
<dbReference type="Pfam" id="PF01094">
    <property type="entry name" value="ANF_receptor"/>
    <property type="match status" value="1"/>
</dbReference>
<dbReference type="GO" id="GO:0005524">
    <property type="term" value="F:ATP binding"/>
    <property type="evidence" value="ECO:0007669"/>
    <property type="project" value="UniProtKB-UniRule"/>
</dbReference>
<evidence type="ECO:0000256" key="1">
    <source>
        <dbReference type="ARBA" id="ARBA00004167"/>
    </source>
</evidence>
<reference evidence="6 7" key="1">
    <citation type="journal article" date="2018" name="Biotechnol. Adv.">
        <title>Improved genomic resources and new bioinformatic workflow for the carcinogenic parasite Clonorchis sinensis: Biotechnological implications.</title>
        <authorList>
            <person name="Wang D."/>
            <person name="Korhonen P.K."/>
            <person name="Gasser R.B."/>
            <person name="Young N.D."/>
        </authorList>
    </citation>
    <scope>NUCLEOTIDE SEQUENCE [LARGE SCALE GENOMIC DNA]</scope>
    <source>
        <strain evidence="6">Cs-k2</strain>
    </source>
</reference>
<reference evidence="6 7" key="2">
    <citation type="journal article" date="2021" name="Genomics">
        <title>High-quality reference genome for Clonorchis sinensis.</title>
        <authorList>
            <person name="Young N.D."/>
            <person name="Stroehlein A.J."/>
            <person name="Kinkar L."/>
            <person name="Wang T."/>
            <person name="Sohn W.M."/>
            <person name="Chang B.C.H."/>
            <person name="Kaur P."/>
            <person name="Weisz D."/>
            <person name="Dudchenko O."/>
            <person name="Aiden E.L."/>
            <person name="Korhonen P.K."/>
            <person name="Gasser R.B."/>
        </authorList>
    </citation>
    <scope>NUCLEOTIDE SEQUENCE [LARGE SCALE GENOMIC DNA]</scope>
    <source>
        <strain evidence="6">Cs-k2</strain>
    </source>
</reference>
<dbReference type="SMART" id="SM00219">
    <property type="entry name" value="TyrKc"/>
    <property type="match status" value="1"/>
</dbReference>
<dbReference type="InterPro" id="IPR008266">
    <property type="entry name" value="Tyr_kinase_AS"/>
</dbReference>
<dbReference type="InterPro" id="IPR001245">
    <property type="entry name" value="Ser-Thr/Tyr_kinase_cat_dom"/>
</dbReference>
<dbReference type="PROSITE" id="PS00109">
    <property type="entry name" value="PROTEIN_KINASE_TYR"/>
    <property type="match status" value="1"/>
</dbReference>
<dbReference type="Gene3D" id="1.10.510.10">
    <property type="entry name" value="Transferase(Phosphotransferase) domain 1"/>
    <property type="match status" value="1"/>
</dbReference>
<dbReference type="GO" id="GO:0007169">
    <property type="term" value="P:cell surface receptor protein tyrosine kinase signaling pathway"/>
    <property type="evidence" value="ECO:0007669"/>
    <property type="project" value="TreeGrafter"/>
</dbReference>
<dbReference type="Proteomes" id="UP000286415">
    <property type="component" value="Unassembled WGS sequence"/>
</dbReference>
<dbReference type="InterPro" id="IPR017441">
    <property type="entry name" value="Protein_kinase_ATP_BS"/>
</dbReference>
<dbReference type="Gene3D" id="3.30.200.20">
    <property type="entry name" value="Phosphorylase Kinase, domain 1"/>
    <property type="match status" value="1"/>
</dbReference>
<comment type="catalytic activity">
    <reaction evidence="5">
        <text>L-tyrosyl-[protein] + ATP = O-phospho-L-tyrosyl-[protein] + ADP + H(+)</text>
        <dbReference type="Rhea" id="RHEA:10596"/>
        <dbReference type="Rhea" id="RHEA-COMP:10136"/>
        <dbReference type="Rhea" id="RHEA-COMP:20101"/>
        <dbReference type="ChEBI" id="CHEBI:15378"/>
        <dbReference type="ChEBI" id="CHEBI:30616"/>
        <dbReference type="ChEBI" id="CHEBI:46858"/>
        <dbReference type="ChEBI" id="CHEBI:61978"/>
        <dbReference type="ChEBI" id="CHEBI:456216"/>
        <dbReference type="EC" id="2.7.10.1"/>
    </reaction>
</comment>
<organism evidence="6 7">
    <name type="scientific">Clonorchis sinensis</name>
    <name type="common">Chinese liver fluke</name>
    <dbReference type="NCBI Taxonomy" id="79923"/>
    <lineage>
        <taxon>Eukaryota</taxon>
        <taxon>Metazoa</taxon>
        <taxon>Spiralia</taxon>
        <taxon>Lophotrochozoa</taxon>
        <taxon>Platyhelminthes</taxon>
        <taxon>Trematoda</taxon>
        <taxon>Digenea</taxon>
        <taxon>Opisthorchiida</taxon>
        <taxon>Opisthorchiata</taxon>
        <taxon>Opisthorchiidae</taxon>
        <taxon>Clonorchis</taxon>
    </lineage>
</organism>
<dbReference type="STRING" id="79923.A0A3R7C2Z2"/>
<comment type="subcellular location">
    <subcellularLocation>
        <location evidence="1">Membrane</location>
        <topology evidence="1">Single-pass membrane protein</topology>
    </subcellularLocation>
</comment>
<dbReference type="SUPFAM" id="SSF56112">
    <property type="entry name" value="Protein kinase-like (PK-like)"/>
    <property type="match status" value="1"/>
</dbReference>
<dbReference type="InParanoid" id="A0A3R7C2Z2"/>
<protein>
    <submittedName>
        <fullName evidence="6">Uncharacterized protein</fullName>
    </submittedName>
</protein>
<sequence>MYLPAFVPLVFLALKLYPGYTASPCLSSSEILTWNRHLYFDKKPFTLKLAATDDPVHQLVNHIFAILARERLGYQNVEFVHLEEDDDIARTIDELKPSDKSHTSLPNVHLNLLLWLPSGIDINHWAPPSTITDHGPLGPTRQWELRSQSEFSGSSRSKKNTWSFKFENSCSENPSAYFERISALIDREVHSNDSSFTGQPVTVYEWTVEGSNIKSNTYKWIDPPLCGTSSSLTPANGETISTIRDSDDKLCRTESYQAVKISWANLSSISPPIHKLASRIYLADYDFEELRRKVARLRVGSSALEGFFHESACSWLRRNPSKWVSWTEGWNQKLNLTVAWMSDSIYFGLKQVAEQAIALLNGAASYFRDTEYAFTLHAHHCQDGMALNEYFKILAGSAENRLIGTIAAIPSDRMESVVELSNLRKKLILSPTLATAQFLERRRYPYFFRTIPAMTQANYILLRLFLKWNWRRLVILRKRDHFFNARLFQAKNIEIIDMQLEEQQLTYKKARHSLENLKKLNSRIFVVEYEAIGTYRVLCAAYHLGMHFDAGYVWFLNPWLSDGWWQHESLSGIKECTHQQIANISSFTFSVGHQWMIPDLYFSEDESFVSPLSSSSSSNHSADRNDLLFHNKTSSLVNVGNTKRQHPGTAKPRPKRQAVGDRSRISAALRNSSHSYNLFDDSNQSKWYQAYTTDAVIALGVAVVNLLKSNPWALFELDRPQIAETLRDLVSQTNSAPFGLFKTYFISSLFRSPLGLHFNSLNERVASHWVVKQTRGNTTVPVFWWSVIQKQPQQPVVSAAHRNQSTSQTTASKANSTVDGEVSDQNKTNVEIQDLLDAFASFERHTSMNIADKVDWSRNGGPPPDGSQVADTCAFPFLSNTLRMGCTGATVFVAVSITLVCLIPVILASLHYRRKLREAERLTRKPFEELCEELADLDIAMEAIVLNRHIGQGAFGLVFGGEVKTNGTWEAVAVKVLNEKATYEGKIDFLSEAKLMRSLEHRNVVRLIGISLNLKNTIYLIMELMLLGDLKTYLLSRRILAQRSPDHEDIRPSTLTNMSIDIAQGVQYLHSKNLIHRDIACRNCLVASDHVVKIGDFGLTRERTTNRPDGYYRFTRNCELPIRWMSPEAVQYGMFSVQSDIWSYGITLYEIVTFGVFPYSDMCDVEVVERIKRMEFSISDFLPASARNTVVWNLIRLCCQHQFGDRPSSMDQVLQVLYDYPECVRPFLTDEPPKPTLVTDQMPLVQPVLDGTTVRAPPISGYSVNDSCVSDMGLGAGFRNLRCSSATDFHPLQSSLSLQFGDQLEENAQRVVDTGVRYYYPRRSRLSHSSLHNLSSGGAGECLKTCSNHSVVVSSACIGEYNRGNLSSSASSGSSSSSRCPGFFLPPSVPQSPQQEAHKPLLLTTTANSFCERTDAKMCSNTRRRSPSLNQSPALEDRAESLKLLHRNGTPNIAKSTELNVYQRLSGVPRRSLSVTNVHESVRSEEQTPELTTDEDLTFHSVGTSIFSPVSPDVIRADCSCPFPAKPASGDTHDSCGMDPLYCHSFEHPP</sequence>
<accession>A0A3R7C2Z2</accession>
<dbReference type="Gene3D" id="3.40.50.2300">
    <property type="match status" value="1"/>
</dbReference>
<dbReference type="EMBL" id="NIRI02000005">
    <property type="protein sequence ID" value="KAG5455194.1"/>
    <property type="molecule type" value="Genomic_DNA"/>
</dbReference>
<keyword evidence="7" id="KW-1185">Reference proteome</keyword>
<dbReference type="PRINTS" id="PR00109">
    <property type="entry name" value="TYRKINASE"/>
</dbReference>
<dbReference type="GO" id="GO:0043235">
    <property type="term" value="C:receptor complex"/>
    <property type="evidence" value="ECO:0007669"/>
    <property type="project" value="TreeGrafter"/>
</dbReference>
<keyword evidence="4" id="KW-0472">Membrane</keyword>
<dbReference type="InterPro" id="IPR000719">
    <property type="entry name" value="Prot_kinase_dom"/>
</dbReference>
<dbReference type="PANTHER" id="PTHR24416">
    <property type="entry name" value="TYROSINE-PROTEIN KINASE RECEPTOR"/>
    <property type="match status" value="1"/>
</dbReference>
<dbReference type="PROSITE" id="PS00107">
    <property type="entry name" value="PROTEIN_KINASE_ATP"/>
    <property type="match status" value="1"/>
</dbReference>
<evidence type="ECO:0000313" key="7">
    <source>
        <dbReference type="Proteomes" id="UP000286415"/>
    </source>
</evidence>
<evidence type="ECO:0000256" key="5">
    <source>
        <dbReference type="ARBA" id="ARBA00051243"/>
    </source>
</evidence>
<dbReference type="Pfam" id="PF07714">
    <property type="entry name" value="PK_Tyr_Ser-Thr"/>
    <property type="match status" value="1"/>
</dbReference>
<dbReference type="GO" id="GO:0005886">
    <property type="term" value="C:plasma membrane"/>
    <property type="evidence" value="ECO:0007669"/>
    <property type="project" value="TreeGrafter"/>
</dbReference>
<name>A0A3R7C2Z2_CLOSI</name>
<dbReference type="OrthoDB" id="73209at2759"/>
<dbReference type="InterPro" id="IPR020635">
    <property type="entry name" value="Tyr_kinase_cat_dom"/>
</dbReference>
<dbReference type="InterPro" id="IPR001828">
    <property type="entry name" value="ANF_lig-bd_rcpt"/>
</dbReference>
<dbReference type="CDD" id="cd00192">
    <property type="entry name" value="PTKc"/>
    <property type="match status" value="1"/>
</dbReference>
<keyword evidence="2" id="KW-0812">Transmembrane</keyword>
<evidence type="ECO:0000313" key="6">
    <source>
        <dbReference type="EMBL" id="KAG5455194.1"/>
    </source>
</evidence>
<dbReference type="InterPro" id="IPR028082">
    <property type="entry name" value="Peripla_BP_I"/>
</dbReference>
<dbReference type="PANTHER" id="PTHR24416:SF489">
    <property type="entry name" value="PROTEIN KINASE DOMAIN-CONTAINING PROTEIN"/>
    <property type="match status" value="1"/>
</dbReference>
<evidence type="ECO:0000256" key="2">
    <source>
        <dbReference type="ARBA" id="ARBA00022692"/>
    </source>
</evidence>
<dbReference type="PROSITE" id="PS50011">
    <property type="entry name" value="PROTEIN_KINASE_DOM"/>
    <property type="match status" value="1"/>
</dbReference>
<comment type="caution">
    <text evidence="6">The sequence shown here is derived from an EMBL/GenBank/DDBJ whole genome shotgun (WGS) entry which is preliminary data.</text>
</comment>
<evidence type="ECO:0000256" key="3">
    <source>
        <dbReference type="ARBA" id="ARBA00022989"/>
    </source>
</evidence>
<gene>
    <name evidence="6" type="ORF">CSKR_106506</name>
</gene>
<dbReference type="InterPro" id="IPR011009">
    <property type="entry name" value="Kinase-like_dom_sf"/>
</dbReference>
<dbReference type="InterPro" id="IPR050122">
    <property type="entry name" value="RTK"/>
</dbReference>
<keyword evidence="3" id="KW-1133">Transmembrane helix</keyword>